<dbReference type="InterPro" id="IPR043519">
    <property type="entry name" value="NT_sf"/>
</dbReference>
<dbReference type="Proteomes" id="UP000178406">
    <property type="component" value="Unassembled WGS sequence"/>
</dbReference>
<evidence type="ECO:0000259" key="1">
    <source>
        <dbReference type="Pfam" id="PF18765"/>
    </source>
</evidence>
<evidence type="ECO:0000313" key="2">
    <source>
        <dbReference type="EMBL" id="OGF74602.1"/>
    </source>
</evidence>
<name>A0A1F5WFW6_9BACT</name>
<comment type="caution">
    <text evidence="2">The sequence shown here is derived from an EMBL/GenBank/DDBJ whole genome shotgun (WGS) entry which is preliminary data.</text>
</comment>
<evidence type="ECO:0000313" key="3">
    <source>
        <dbReference type="Proteomes" id="UP000178406"/>
    </source>
</evidence>
<dbReference type="SUPFAM" id="SSF81301">
    <property type="entry name" value="Nucleotidyltransferase"/>
    <property type="match status" value="1"/>
</dbReference>
<dbReference type="AlphaFoldDB" id="A0A1F5WFW6"/>
<feature type="domain" description="Polymerase beta nucleotidyltransferase" evidence="1">
    <location>
        <begin position="16"/>
        <end position="87"/>
    </location>
</feature>
<proteinExistence type="predicted"/>
<sequence length="88" mass="10023">ETINIIRRHITGDYHILLFGSLAKGSALDTSDVDIAIMGNQKIPWNVMVRILEDKESIRTLRSVDVVDLRAKSKTFRDHVLSYAKRIS</sequence>
<dbReference type="InterPro" id="IPR041633">
    <property type="entry name" value="Polbeta"/>
</dbReference>
<dbReference type="EMBL" id="MFHQ01000010">
    <property type="protein sequence ID" value="OGF74602.1"/>
    <property type="molecule type" value="Genomic_DNA"/>
</dbReference>
<dbReference type="Pfam" id="PF18765">
    <property type="entry name" value="Polbeta"/>
    <property type="match status" value="1"/>
</dbReference>
<gene>
    <name evidence="2" type="ORF">A3J56_02865</name>
</gene>
<dbReference type="CDD" id="cd05403">
    <property type="entry name" value="NT_KNTase_like"/>
    <property type="match status" value="1"/>
</dbReference>
<feature type="non-terminal residue" evidence="2">
    <location>
        <position position="1"/>
    </location>
</feature>
<organism evidence="2 3">
    <name type="scientific">Candidatus Giovannonibacteria bacterium RIFCSPHIGHO2_02_FULL_46_20</name>
    <dbReference type="NCBI Taxonomy" id="1798338"/>
    <lineage>
        <taxon>Bacteria</taxon>
        <taxon>Candidatus Giovannoniibacteriota</taxon>
    </lineage>
</organism>
<accession>A0A1F5WFW6</accession>
<protein>
    <recommendedName>
        <fullName evidence="1">Polymerase beta nucleotidyltransferase domain-containing protein</fullName>
    </recommendedName>
</protein>
<reference evidence="2 3" key="1">
    <citation type="journal article" date="2016" name="Nat. Commun.">
        <title>Thousands of microbial genomes shed light on interconnected biogeochemical processes in an aquifer system.</title>
        <authorList>
            <person name="Anantharaman K."/>
            <person name="Brown C.T."/>
            <person name="Hug L.A."/>
            <person name="Sharon I."/>
            <person name="Castelle C.J."/>
            <person name="Probst A.J."/>
            <person name="Thomas B.C."/>
            <person name="Singh A."/>
            <person name="Wilkins M.J."/>
            <person name="Karaoz U."/>
            <person name="Brodie E.L."/>
            <person name="Williams K.H."/>
            <person name="Hubbard S.S."/>
            <person name="Banfield J.F."/>
        </authorList>
    </citation>
    <scope>NUCLEOTIDE SEQUENCE [LARGE SCALE GENOMIC DNA]</scope>
</reference>
<dbReference type="Gene3D" id="3.30.460.10">
    <property type="entry name" value="Beta Polymerase, domain 2"/>
    <property type="match status" value="1"/>
</dbReference>